<protein>
    <submittedName>
        <fullName evidence="2">Uncharacterized protein</fullName>
    </submittedName>
</protein>
<feature type="signal peptide" evidence="1">
    <location>
        <begin position="1"/>
        <end position="25"/>
    </location>
</feature>
<dbReference type="AlphaFoldDB" id="A0A4D6KRW1"/>
<accession>A0A4D6KRW1</accession>
<proteinExistence type="predicted"/>
<feature type="chain" id="PRO_5020032386" evidence="1">
    <location>
        <begin position="26"/>
        <end position="84"/>
    </location>
</feature>
<dbReference type="EMBL" id="CP039345">
    <property type="protein sequence ID" value="QCD76584.1"/>
    <property type="molecule type" value="Genomic_DNA"/>
</dbReference>
<reference evidence="2 3" key="1">
    <citation type="submission" date="2019-04" db="EMBL/GenBank/DDBJ databases">
        <title>An improved genome assembly and genetic linkage map for asparagus bean, Vigna unguiculata ssp. sesquipedialis.</title>
        <authorList>
            <person name="Xia Q."/>
            <person name="Zhang R."/>
            <person name="Dong Y."/>
        </authorList>
    </citation>
    <scope>NUCLEOTIDE SEQUENCE [LARGE SCALE GENOMIC DNA]</scope>
    <source>
        <tissue evidence="2">Leaf</tissue>
    </source>
</reference>
<gene>
    <name evidence="2" type="ORF">DEO72_LG1g205</name>
</gene>
<dbReference type="Proteomes" id="UP000501690">
    <property type="component" value="Linkage Group LG1"/>
</dbReference>
<keyword evidence="3" id="KW-1185">Reference proteome</keyword>
<evidence type="ECO:0000313" key="3">
    <source>
        <dbReference type="Proteomes" id="UP000501690"/>
    </source>
</evidence>
<evidence type="ECO:0000313" key="2">
    <source>
        <dbReference type="EMBL" id="QCD76584.1"/>
    </source>
</evidence>
<organism evidence="2 3">
    <name type="scientific">Vigna unguiculata</name>
    <name type="common">Cowpea</name>
    <dbReference type="NCBI Taxonomy" id="3917"/>
    <lineage>
        <taxon>Eukaryota</taxon>
        <taxon>Viridiplantae</taxon>
        <taxon>Streptophyta</taxon>
        <taxon>Embryophyta</taxon>
        <taxon>Tracheophyta</taxon>
        <taxon>Spermatophyta</taxon>
        <taxon>Magnoliopsida</taxon>
        <taxon>eudicotyledons</taxon>
        <taxon>Gunneridae</taxon>
        <taxon>Pentapetalae</taxon>
        <taxon>rosids</taxon>
        <taxon>fabids</taxon>
        <taxon>Fabales</taxon>
        <taxon>Fabaceae</taxon>
        <taxon>Papilionoideae</taxon>
        <taxon>50 kb inversion clade</taxon>
        <taxon>NPAAA clade</taxon>
        <taxon>indigoferoid/millettioid clade</taxon>
        <taxon>Phaseoleae</taxon>
        <taxon>Vigna</taxon>
    </lineage>
</organism>
<sequence length="84" mass="9025">MASHSFFIFAFLVAISFSNIDIGLAGRHLMQTTPNVPTLPPLPTIPTQPIIPTIPNIPQVTLPPLPNLPFSFPFLSPPPSPSTP</sequence>
<dbReference type="PANTHER" id="PTHR48216">
    <property type="match status" value="1"/>
</dbReference>
<keyword evidence="1" id="KW-0732">Signal</keyword>
<name>A0A4D6KRW1_VIGUN</name>
<dbReference type="PANTHER" id="PTHR48216:SF1">
    <property type="match status" value="1"/>
</dbReference>
<evidence type="ECO:0000256" key="1">
    <source>
        <dbReference type="SAM" id="SignalP"/>
    </source>
</evidence>